<evidence type="ECO:0000313" key="2">
    <source>
        <dbReference type="EMBL" id="KKN51782.1"/>
    </source>
</evidence>
<accession>A0A0F9RPQ2</accession>
<gene>
    <name evidence="2" type="ORF">LCGC14_0619590</name>
</gene>
<comment type="caution">
    <text evidence="2">The sequence shown here is derived from an EMBL/GenBank/DDBJ whole genome shotgun (WGS) entry which is preliminary data.</text>
</comment>
<evidence type="ECO:0000256" key="1">
    <source>
        <dbReference type="SAM" id="Phobius"/>
    </source>
</evidence>
<sequence length="42" mass="4802">MDNLDKVFWLVMLGLWTAGVYNLGGYVTGKKIIKIIEKCRLT</sequence>
<proteinExistence type="predicted"/>
<dbReference type="EMBL" id="LAZR01001049">
    <property type="protein sequence ID" value="KKN51782.1"/>
    <property type="molecule type" value="Genomic_DNA"/>
</dbReference>
<feature type="transmembrane region" description="Helical" evidence="1">
    <location>
        <begin position="6"/>
        <end position="28"/>
    </location>
</feature>
<keyword evidence="1" id="KW-0472">Membrane</keyword>
<name>A0A0F9RPQ2_9ZZZZ</name>
<dbReference type="AlphaFoldDB" id="A0A0F9RPQ2"/>
<organism evidence="2">
    <name type="scientific">marine sediment metagenome</name>
    <dbReference type="NCBI Taxonomy" id="412755"/>
    <lineage>
        <taxon>unclassified sequences</taxon>
        <taxon>metagenomes</taxon>
        <taxon>ecological metagenomes</taxon>
    </lineage>
</organism>
<reference evidence="2" key="1">
    <citation type="journal article" date="2015" name="Nature">
        <title>Complex archaea that bridge the gap between prokaryotes and eukaryotes.</title>
        <authorList>
            <person name="Spang A."/>
            <person name="Saw J.H."/>
            <person name="Jorgensen S.L."/>
            <person name="Zaremba-Niedzwiedzka K."/>
            <person name="Martijn J."/>
            <person name="Lind A.E."/>
            <person name="van Eijk R."/>
            <person name="Schleper C."/>
            <person name="Guy L."/>
            <person name="Ettema T.J."/>
        </authorList>
    </citation>
    <scope>NUCLEOTIDE SEQUENCE</scope>
</reference>
<keyword evidence="1" id="KW-0812">Transmembrane</keyword>
<keyword evidence="1" id="KW-1133">Transmembrane helix</keyword>
<protein>
    <submittedName>
        <fullName evidence="2">Uncharacterized protein</fullName>
    </submittedName>
</protein>